<dbReference type="Gene3D" id="3.30.2020.40">
    <property type="entry name" value="Uncharacterised protein PF10387, DUF2442"/>
    <property type="match status" value="1"/>
</dbReference>
<reference evidence="2" key="1">
    <citation type="submission" date="2024-01" db="EMBL/GenBank/DDBJ databases">
        <title>Synechococcus elongatus PCC 11802, a close yet different native of Synechococcus elongatus PCC 11801.</title>
        <authorList>
            <person name="Jaiswal D."/>
            <person name="Sengupta A."/>
            <person name="Sengupta S."/>
            <person name="Pakrasi H.B."/>
            <person name="Wangikar P."/>
        </authorList>
    </citation>
    <scope>NUCLEOTIDE SEQUENCE</scope>
    <source>
        <strain evidence="2">PCC 11802</strain>
    </source>
</reference>
<protein>
    <submittedName>
        <fullName evidence="2">DUF2442 domain-containing protein</fullName>
    </submittedName>
</protein>
<sequence>MDDIDRKLAEAQRRTATERSRGEYATTATIEVDAHGIERLRIYYANGCDFGFPVSVLEGLAQATPEQRRDFCLTSGGLGLHWEALDVDLYIPALIGGIFGSPAWMRQEVARLNGQKTSPAKAAASRSNGKKGGRPRKVSSPSV</sequence>
<dbReference type="Pfam" id="PF10387">
    <property type="entry name" value="DUF2442"/>
    <property type="match status" value="1"/>
</dbReference>
<dbReference type="InterPro" id="IPR018841">
    <property type="entry name" value="DUF2442"/>
</dbReference>
<evidence type="ECO:0000313" key="2">
    <source>
        <dbReference type="EMBL" id="QFZ91213.2"/>
    </source>
</evidence>
<dbReference type="AlphaFoldDB" id="A0AAT9JTQ0"/>
<accession>A0AAT9JTQ0</accession>
<dbReference type="RefSeq" id="WP_208677483.1">
    <property type="nucleotide sequence ID" value="NZ_CP034671.2"/>
</dbReference>
<proteinExistence type="predicted"/>
<organism evidence="2">
    <name type="scientific">Synechococcus elongatus PCC 11802</name>
    <dbReference type="NCBI Taxonomy" id="2283154"/>
    <lineage>
        <taxon>Bacteria</taxon>
        <taxon>Bacillati</taxon>
        <taxon>Cyanobacteriota</taxon>
        <taxon>Cyanophyceae</taxon>
        <taxon>Synechococcales</taxon>
        <taxon>Synechococcaceae</taxon>
        <taxon>Synechococcus</taxon>
    </lineage>
</organism>
<gene>
    <name evidence="2" type="ORF">EKO22_01380</name>
</gene>
<evidence type="ECO:0000256" key="1">
    <source>
        <dbReference type="SAM" id="MobiDB-lite"/>
    </source>
</evidence>
<name>A0AAT9JTQ0_SYNEL</name>
<feature type="region of interest" description="Disordered" evidence="1">
    <location>
        <begin position="114"/>
        <end position="143"/>
    </location>
</feature>
<feature type="compositionally biased region" description="Basic residues" evidence="1">
    <location>
        <begin position="128"/>
        <end position="137"/>
    </location>
</feature>
<dbReference type="EMBL" id="CP034671">
    <property type="protein sequence ID" value="QFZ91213.2"/>
    <property type="molecule type" value="Genomic_DNA"/>
</dbReference>